<protein>
    <recommendedName>
        <fullName evidence="2">Dynamin N-terminal domain-containing protein</fullName>
    </recommendedName>
</protein>
<reference evidence="3 4" key="1">
    <citation type="journal article" date="2016" name="Nat. Commun.">
        <title>Thousands of microbial genomes shed light on interconnected biogeochemical processes in an aquifer system.</title>
        <authorList>
            <person name="Anantharaman K."/>
            <person name="Brown C.T."/>
            <person name="Hug L.A."/>
            <person name="Sharon I."/>
            <person name="Castelle C.J."/>
            <person name="Probst A.J."/>
            <person name="Thomas B.C."/>
            <person name="Singh A."/>
            <person name="Wilkins M.J."/>
            <person name="Karaoz U."/>
            <person name="Brodie E.L."/>
            <person name="Williams K.H."/>
            <person name="Hubbard S.S."/>
            <person name="Banfield J.F."/>
        </authorList>
    </citation>
    <scope>NUCLEOTIDE SEQUENCE [LARGE SCALE GENOMIC DNA]</scope>
</reference>
<gene>
    <name evidence="3" type="ORF">A2637_02600</name>
</gene>
<dbReference type="InterPro" id="IPR027417">
    <property type="entry name" value="P-loop_NTPase"/>
</dbReference>
<comment type="caution">
    <text evidence="3">The sequence shown here is derived from an EMBL/GenBank/DDBJ whole genome shotgun (WGS) entry which is preliminary data.</text>
</comment>
<dbReference type="EMBL" id="MFSY01000113">
    <property type="protein sequence ID" value="OGI44739.1"/>
    <property type="molecule type" value="Genomic_DNA"/>
</dbReference>
<evidence type="ECO:0000259" key="2">
    <source>
        <dbReference type="Pfam" id="PF00350"/>
    </source>
</evidence>
<name>A0A1F6TI24_9PROT</name>
<dbReference type="AlphaFoldDB" id="A0A1F6TI24"/>
<evidence type="ECO:0000313" key="4">
    <source>
        <dbReference type="Proteomes" id="UP000179360"/>
    </source>
</evidence>
<dbReference type="SUPFAM" id="SSF52540">
    <property type="entry name" value="P-loop containing nucleoside triphosphate hydrolases"/>
    <property type="match status" value="1"/>
</dbReference>
<dbReference type="Proteomes" id="UP000179360">
    <property type="component" value="Unassembled WGS sequence"/>
</dbReference>
<dbReference type="InterPro" id="IPR045063">
    <property type="entry name" value="Dynamin_N"/>
</dbReference>
<evidence type="ECO:0000256" key="1">
    <source>
        <dbReference type="SAM" id="Coils"/>
    </source>
</evidence>
<keyword evidence="1" id="KW-0175">Coiled coil</keyword>
<dbReference type="Pfam" id="PF00350">
    <property type="entry name" value="Dynamin_N"/>
    <property type="match status" value="1"/>
</dbReference>
<organism evidence="3 4">
    <name type="scientific">Candidatus Muproteobacteria bacterium RIFCSPHIGHO2_01_FULL_65_16</name>
    <dbReference type="NCBI Taxonomy" id="1817764"/>
    <lineage>
        <taxon>Bacteria</taxon>
        <taxon>Pseudomonadati</taxon>
        <taxon>Pseudomonadota</taxon>
        <taxon>Candidatus Muproteobacteria</taxon>
    </lineage>
</organism>
<proteinExistence type="predicted"/>
<accession>A0A1F6TI24</accession>
<dbReference type="PANTHER" id="PTHR43681">
    <property type="entry name" value="TRANSMEMBRANE GTPASE FZO"/>
    <property type="match status" value="1"/>
</dbReference>
<evidence type="ECO:0000313" key="3">
    <source>
        <dbReference type="EMBL" id="OGI44739.1"/>
    </source>
</evidence>
<feature type="domain" description="Dynamin N-terminal" evidence="2">
    <location>
        <begin position="60"/>
        <end position="261"/>
    </location>
</feature>
<dbReference type="Gene3D" id="3.40.50.300">
    <property type="entry name" value="P-loop containing nucleotide triphosphate hydrolases"/>
    <property type="match status" value="1"/>
</dbReference>
<feature type="coiled-coil region" evidence="1">
    <location>
        <begin position="607"/>
        <end position="637"/>
    </location>
</feature>
<sequence>MAAVNAFCKRLGEYKSWRDDLAAILGDYQAWVESQGLGNDEDDLRIYELMDALRSDGLTIALVAELARGKTELINAIFFSDYKQRLLPSEAGRTTMCPTELLYDAKQPPSIRLLPIETRKSAVTIAEYKRAPQHWTALALDLDDPKKLADAFLETVKTKAVHARDAEALGLYNPRSGGAGPLLTGNGEIEIPVWRHAIINYPHPLLKQGVVILDTPGLNSLGTEPELTLGMLASAQAVVFVLAADTGVTKSDLEIWNNHVRVAKGAKGEGRVVALNKIDMLWDELRAPGAVAATIARQAQETARTLGVNKNQIFPVSAQKGLLGKIKGDAALVERSGLPALELKLSGDIVAARQRIMREKIAREIGSIINATRAMIDARLDSVDAQLKELHGLNGKNQDAIQEMINRMRAEKQAYDRTLGSFQATRSVVADQTKMLLDHISAGAFDALAEKTRCTMKESWTTLGLRAAMRSLFDDALEALDKANRQAQQIKGLSQSIYNKFSEEYGLAKIKPTGFSLFIYRGQLQRLHEEAEAFRNSPFMVMIEQHFVVKKFFLTLAGRARQIFSDCHDAAGRWSKALMAPILTQVREHKMMLDQRLENLKKVHENLGSLDHRIAELEAVRQELENQLTVIRDMLRKLDQPATLDS</sequence>
<dbReference type="PANTHER" id="PTHR43681:SF1">
    <property type="entry name" value="SARCALUMENIN"/>
    <property type="match status" value="1"/>
</dbReference>
<dbReference type="STRING" id="1817764.A2637_02600"/>
<dbReference type="InterPro" id="IPR051943">
    <property type="entry name" value="TRAFAC_Dynamin-like_GTPase"/>
</dbReference>